<dbReference type="SUPFAM" id="SSF161065">
    <property type="entry name" value="ATP synthase D chain-like"/>
    <property type="match status" value="1"/>
</dbReference>
<protein>
    <recommendedName>
        <fullName evidence="10">ATP synthase subunit d, mitochondrial</fullName>
    </recommendedName>
</protein>
<organism evidence="11 12">
    <name type="scientific">Pararge aegeria aegeria</name>
    <dbReference type="NCBI Taxonomy" id="348720"/>
    <lineage>
        <taxon>Eukaryota</taxon>
        <taxon>Metazoa</taxon>
        <taxon>Ecdysozoa</taxon>
        <taxon>Arthropoda</taxon>
        <taxon>Hexapoda</taxon>
        <taxon>Insecta</taxon>
        <taxon>Pterygota</taxon>
        <taxon>Neoptera</taxon>
        <taxon>Endopterygota</taxon>
        <taxon>Lepidoptera</taxon>
        <taxon>Glossata</taxon>
        <taxon>Ditrysia</taxon>
        <taxon>Papilionoidea</taxon>
        <taxon>Nymphalidae</taxon>
        <taxon>Satyrinae</taxon>
        <taxon>Satyrini</taxon>
        <taxon>Parargina</taxon>
        <taxon>Pararge</taxon>
    </lineage>
</organism>
<dbReference type="GO" id="GO:0045259">
    <property type="term" value="C:proton-transporting ATP synthase complex"/>
    <property type="evidence" value="ECO:0007669"/>
    <property type="project" value="UniProtKB-KW"/>
</dbReference>
<keyword evidence="9 10" id="KW-0472">Membrane</keyword>
<keyword evidence="3 10" id="KW-0813">Transport</keyword>
<dbReference type="GO" id="GO:0015078">
    <property type="term" value="F:proton transmembrane transporter activity"/>
    <property type="evidence" value="ECO:0007669"/>
    <property type="project" value="InterPro"/>
</dbReference>
<name>A0A8S4RCI2_9NEOP</name>
<keyword evidence="12" id="KW-1185">Reference proteome</keyword>
<dbReference type="PANTHER" id="PTHR12700">
    <property type="entry name" value="ATP SYNTHASE SUBUNIT D, MITOCHONDRIAL"/>
    <property type="match status" value="1"/>
</dbReference>
<evidence type="ECO:0000256" key="10">
    <source>
        <dbReference type="PIRNR" id="PIRNR005514"/>
    </source>
</evidence>
<evidence type="ECO:0000256" key="1">
    <source>
        <dbReference type="ARBA" id="ARBA00004273"/>
    </source>
</evidence>
<proteinExistence type="inferred from homology"/>
<evidence type="ECO:0000313" key="12">
    <source>
        <dbReference type="Proteomes" id="UP000838756"/>
    </source>
</evidence>
<dbReference type="Gene3D" id="6.10.280.70">
    <property type="match status" value="1"/>
</dbReference>
<gene>
    <name evidence="11" type="primary">jg15799</name>
    <name evidence="11" type="ORF">PAEG_LOCUS12730</name>
</gene>
<evidence type="ECO:0000313" key="11">
    <source>
        <dbReference type="EMBL" id="CAH2235040.1"/>
    </source>
</evidence>
<comment type="subcellular location">
    <subcellularLocation>
        <location evidence="1 10">Mitochondrion inner membrane</location>
    </subcellularLocation>
</comment>
<evidence type="ECO:0000256" key="7">
    <source>
        <dbReference type="ARBA" id="ARBA00023065"/>
    </source>
</evidence>
<sequence>MSKRIAQSSVNWAALAERVPPQQKGNLAAFKVKSDGYLRRVLANPAEPPKIDWAVYKQTIPVAGMVDNFQKQYAALKVPYPADTLTSKVDAQWGDVKKSIEAFIQESNANIAKFQKQIEEVKATLPYDQMTMEDFRDAHPDIAIDSINKPTFWPHNAEEQLDYVDPEKQNAPAH</sequence>
<dbReference type="EMBL" id="CAKXAJ010025108">
    <property type="protein sequence ID" value="CAH2235040.1"/>
    <property type="molecule type" value="Genomic_DNA"/>
</dbReference>
<keyword evidence="6 10" id="KW-0999">Mitochondrion inner membrane</keyword>
<reference evidence="11" key="1">
    <citation type="submission" date="2022-03" db="EMBL/GenBank/DDBJ databases">
        <authorList>
            <person name="Lindestad O."/>
        </authorList>
    </citation>
    <scope>NUCLEOTIDE SEQUENCE</scope>
</reference>
<dbReference type="Proteomes" id="UP000838756">
    <property type="component" value="Unassembled WGS sequence"/>
</dbReference>
<dbReference type="OrthoDB" id="35799at2759"/>
<dbReference type="Pfam" id="PF05873">
    <property type="entry name" value="Mt_ATP-synt_D"/>
    <property type="match status" value="1"/>
</dbReference>
<keyword evidence="7 10" id="KW-0406">Ion transport</keyword>
<evidence type="ECO:0000256" key="3">
    <source>
        <dbReference type="ARBA" id="ARBA00022448"/>
    </source>
</evidence>
<dbReference type="GO" id="GO:0015986">
    <property type="term" value="P:proton motive force-driven ATP synthesis"/>
    <property type="evidence" value="ECO:0007669"/>
    <property type="project" value="UniProtKB-UniRule"/>
</dbReference>
<evidence type="ECO:0000256" key="6">
    <source>
        <dbReference type="ARBA" id="ARBA00022792"/>
    </source>
</evidence>
<dbReference type="InterPro" id="IPR036228">
    <property type="entry name" value="ATP_synth_F0_dsu_sf_mt"/>
</dbReference>
<dbReference type="AlphaFoldDB" id="A0A8S4RCI2"/>
<keyword evidence="4" id="KW-0138">CF(0)</keyword>
<keyword evidence="5 10" id="KW-0375">Hydrogen ion transport</keyword>
<dbReference type="PIRSF" id="PIRSF005514">
    <property type="entry name" value="ATPase_F0_D_mt"/>
    <property type="match status" value="1"/>
</dbReference>
<comment type="caution">
    <text evidence="11">The sequence shown here is derived from an EMBL/GenBank/DDBJ whole genome shotgun (WGS) entry which is preliminary data.</text>
</comment>
<evidence type="ECO:0000256" key="5">
    <source>
        <dbReference type="ARBA" id="ARBA00022781"/>
    </source>
</evidence>
<evidence type="ECO:0000256" key="4">
    <source>
        <dbReference type="ARBA" id="ARBA00022547"/>
    </source>
</evidence>
<accession>A0A8S4RCI2</accession>
<comment type="similarity">
    <text evidence="2 10">Belongs to the ATPase d subunit family.</text>
</comment>
<dbReference type="InterPro" id="IPR008689">
    <property type="entry name" value="ATP_synth_F0_dsu_mt"/>
</dbReference>
<dbReference type="GO" id="GO:0005743">
    <property type="term" value="C:mitochondrial inner membrane"/>
    <property type="evidence" value="ECO:0007669"/>
    <property type="project" value="UniProtKB-SubCell"/>
</dbReference>
<evidence type="ECO:0000256" key="9">
    <source>
        <dbReference type="ARBA" id="ARBA00023136"/>
    </source>
</evidence>
<evidence type="ECO:0000256" key="8">
    <source>
        <dbReference type="ARBA" id="ARBA00023128"/>
    </source>
</evidence>
<comment type="function">
    <text evidence="10">Mitochondrial membrane ATP synthase (F(1)F(0) ATP synthase or Complex V) produces ATP from ADP in the presence of a proton gradient across the membrane which is generated by electron transport complexes of the respiratory chain. F-type ATPases consist of two structural domains, F(1) - containing the extramembraneous catalytic core, and F(0) - containing the membrane proton channel, linked together by a central stalk and a peripheral stalk. During catalysis, ATP synthesis in the catalytic domain of F(1) is coupled via a rotary mechanism of the central stalk subunits to proton translocation.</text>
</comment>
<keyword evidence="8 10" id="KW-0496">Mitochondrion</keyword>
<evidence type="ECO:0000256" key="2">
    <source>
        <dbReference type="ARBA" id="ARBA00006842"/>
    </source>
</evidence>